<evidence type="ECO:0000313" key="3">
    <source>
        <dbReference type="Proteomes" id="UP001396898"/>
    </source>
</evidence>
<dbReference type="Proteomes" id="UP001396898">
    <property type="component" value="Unassembled WGS sequence"/>
</dbReference>
<keyword evidence="3" id="KW-1185">Reference proteome</keyword>
<proteinExistence type="predicted"/>
<feature type="compositionally biased region" description="Low complexity" evidence="1">
    <location>
        <begin position="60"/>
        <end position="78"/>
    </location>
</feature>
<comment type="caution">
    <text evidence="2">The sequence shown here is derived from an EMBL/GenBank/DDBJ whole genome shotgun (WGS) entry which is preliminary data.</text>
</comment>
<evidence type="ECO:0000313" key="2">
    <source>
        <dbReference type="EMBL" id="KAK8022961.1"/>
    </source>
</evidence>
<feature type="compositionally biased region" description="Polar residues" evidence="1">
    <location>
        <begin position="31"/>
        <end position="53"/>
    </location>
</feature>
<protein>
    <submittedName>
        <fullName evidence="2">Uncharacterized protein</fullName>
    </submittedName>
</protein>
<gene>
    <name evidence="2" type="ORF">PG991_006842</name>
</gene>
<feature type="region of interest" description="Disordered" evidence="1">
    <location>
        <begin position="24"/>
        <end position="88"/>
    </location>
</feature>
<organism evidence="2 3">
    <name type="scientific">Apiospora marii</name>
    <dbReference type="NCBI Taxonomy" id="335849"/>
    <lineage>
        <taxon>Eukaryota</taxon>
        <taxon>Fungi</taxon>
        <taxon>Dikarya</taxon>
        <taxon>Ascomycota</taxon>
        <taxon>Pezizomycotina</taxon>
        <taxon>Sordariomycetes</taxon>
        <taxon>Xylariomycetidae</taxon>
        <taxon>Amphisphaeriales</taxon>
        <taxon>Apiosporaceae</taxon>
        <taxon>Apiospora</taxon>
    </lineage>
</organism>
<name>A0ABR1RYG2_9PEZI</name>
<accession>A0ABR1RYG2</accession>
<reference evidence="2 3" key="1">
    <citation type="submission" date="2023-01" db="EMBL/GenBank/DDBJ databases">
        <title>Analysis of 21 Apiospora genomes using comparative genomics revels a genus with tremendous synthesis potential of carbohydrate active enzymes and secondary metabolites.</title>
        <authorList>
            <person name="Sorensen T."/>
        </authorList>
    </citation>
    <scope>NUCLEOTIDE SEQUENCE [LARGE SCALE GENOMIC DNA]</scope>
    <source>
        <strain evidence="2 3">CBS 20057</strain>
    </source>
</reference>
<sequence>MLFVRQILRTSTRVTVPNVAALQRTPGSLRLASTTGGTSTDLRSEKTNPAQNQKPDENRQGNNTSEQQSSQQNTSGNGDKTGSSKGKQ</sequence>
<evidence type="ECO:0000256" key="1">
    <source>
        <dbReference type="SAM" id="MobiDB-lite"/>
    </source>
</evidence>
<dbReference type="EMBL" id="JAQQWI010000009">
    <property type="protein sequence ID" value="KAK8022961.1"/>
    <property type="molecule type" value="Genomic_DNA"/>
</dbReference>